<organism evidence="3 4">
    <name type="scientific">Oopsacas minuta</name>
    <dbReference type="NCBI Taxonomy" id="111878"/>
    <lineage>
        <taxon>Eukaryota</taxon>
        <taxon>Metazoa</taxon>
        <taxon>Porifera</taxon>
        <taxon>Hexactinellida</taxon>
        <taxon>Hexasterophora</taxon>
        <taxon>Lyssacinosida</taxon>
        <taxon>Leucopsacidae</taxon>
        <taxon>Oopsacas</taxon>
    </lineage>
</organism>
<sequence>MSARVATTLSPFKPNHESLHWARWEKDSSEFSSSFLAHPTRQRNTPQHSSMVRNLRRTDLDPKLRVDAYPHRDFQPHPHQLDQVQVVNTRDSAMSHLDPSKTFTNVTNLDEVYRSEKDTKFGPTSCSHTVPIHLPPSLIFPTCEFYDQTTSRDYHAYDLSQASTRAIVRGREGSTRIGGEFEGVSSSQHDYPPHIAQPVRGTAMQPDPVSLGSGPLIDATVHRQFFIPHTPAPTPPIVPPGYKKEQLCFEEDTSYNTFFRGHRSVSRAPRYEPINGKLFSSLQPDMQTQTSLHFPPKSAKAYFAPVPLTYRPPDGALDGNTSQRIDFTGCRGSLPAASAKPTHRPLTGDFFSSRTHTDTFIPLPLNKRPPPAVDKHGIALPQDSFLAESTTKSAYIGSTSLPPKPVIPVLANHRYTDPLEHSSIYKSSYNS</sequence>
<accession>A0AAV7JHM2</accession>
<comment type="similarity">
    <text evidence="1">Belongs to the FAM154 family.</text>
</comment>
<protein>
    <submittedName>
        <fullName evidence="3">Uncharacterized protein</fullName>
    </submittedName>
</protein>
<dbReference type="PANTHER" id="PTHR31516:SF17">
    <property type="entry name" value="STABILIZER OF AXONEMAL MICROTUBULES 2"/>
    <property type="match status" value="1"/>
</dbReference>
<dbReference type="PANTHER" id="PTHR31516">
    <property type="entry name" value="STABILIZER OF AXONEMAL MICROTUBULES 2"/>
    <property type="match status" value="1"/>
</dbReference>
<dbReference type="GO" id="GO:0008017">
    <property type="term" value="F:microtubule binding"/>
    <property type="evidence" value="ECO:0007669"/>
    <property type="project" value="InterPro"/>
</dbReference>
<dbReference type="Proteomes" id="UP001165289">
    <property type="component" value="Unassembled WGS sequence"/>
</dbReference>
<dbReference type="EMBL" id="JAKMXF010000332">
    <property type="protein sequence ID" value="KAI6648085.1"/>
    <property type="molecule type" value="Genomic_DNA"/>
</dbReference>
<gene>
    <name evidence="3" type="ORF">LOD99_11894</name>
</gene>
<reference evidence="3 4" key="1">
    <citation type="journal article" date="2023" name="BMC Biol.">
        <title>The compact genome of the sponge Oopsacas minuta (Hexactinellida) is lacking key metazoan core genes.</title>
        <authorList>
            <person name="Santini S."/>
            <person name="Schenkelaars Q."/>
            <person name="Jourda C."/>
            <person name="Duchesne M."/>
            <person name="Belahbib H."/>
            <person name="Rocher C."/>
            <person name="Selva M."/>
            <person name="Riesgo A."/>
            <person name="Vervoort M."/>
            <person name="Leys S.P."/>
            <person name="Kodjabachian L."/>
            <person name="Le Bivic A."/>
            <person name="Borchiellini C."/>
            <person name="Claverie J.M."/>
            <person name="Renard E."/>
        </authorList>
    </citation>
    <scope>NUCLEOTIDE SEQUENCE [LARGE SCALE GENOMIC DNA]</scope>
    <source>
        <strain evidence="3">SPO-2</strain>
    </source>
</reference>
<feature type="region of interest" description="Disordered" evidence="2">
    <location>
        <begin position="35"/>
        <end position="57"/>
    </location>
</feature>
<evidence type="ECO:0000256" key="1">
    <source>
        <dbReference type="ARBA" id="ARBA00008738"/>
    </source>
</evidence>
<comment type="caution">
    <text evidence="3">The sequence shown here is derived from an EMBL/GenBank/DDBJ whole genome shotgun (WGS) entry which is preliminary data.</text>
</comment>
<feature type="compositionally biased region" description="Polar residues" evidence="2">
    <location>
        <begin position="42"/>
        <end position="52"/>
    </location>
</feature>
<keyword evidence="4" id="KW-1185">Reference proteome</keyword>
<dbReference type="GO" id="GO:0005814">
    <property type="term" value="C:centriole"/>
    <property type="evidence" value="ECO:0007669"/>
    <property type="project" value="TreeGrafter"/>
</dbReference>
<evidence type="ECO:0000313" key="4">
    <source>
        <dbReference type="Proteomes" id="UP001165289"/>
    </source>
</evidence>
<dbReference type="InterPro" id="IPR033336">
    <property type="entry name" value="SAXO1/2"/>
</dbReference>
<dbReference type="GO" id="GO:0036064">
    <property type="term" value="C:ciliary basal body"/>
    <property type="evidence" value="ECO:0007669"/>
    <property type="project" value="TreeGrafter"/>
</dbReference>
<evidence type="ECO:0000313" key="3">
    <source>
        <dbReference type="EMBL" id="KAI6648085.1"/>
    </source>
</evidence>
<evidence type="ECO:0000256" key="2">
    <source>
        <dbReference type="SAM" id="MobiDB-lite"/>
    </source>
</evidence>
<feature type="region of interest" description="Disordered" evidence="2">
    <location>
        <begin position="332"/>
        <end position="351"/>
    </location>
</feature>
<dbReference type="AlphaFoldDB" id="A0AAV7JHM2"/>
<dbReference type="GO" id="GO:0005879">
    <property type="term" value="C:axonemal microtubule"/>
    <property type="evidence" value="ECO:0007669"/>
    <property type="project" value="TreeGrafter"/>
</dbReference>
<name>A0AAV7JHM2_9METZ</name>
<proteinExistence type="inferred from homology"/>
<dbReference type="GO" id="GO:0036126">
    <property type="term" value="C:sperm flagellum"/>
    <property type="evidence" value="ECO:0007669"/>
    <property type="project" value="TreeGrafter"/>
</dbReference>